<keyword evidence="6" id="KW-1278">Translocase</keyword>
<dbReference type="PANTHER" id="PTHR43553">
    <property type="entry name" value="HEAVY METAL TRANSPORTER"/>
    <property type="match status" value="1"/>
</dbReference>
<organism evidence="9 10">
    <name type="scientific">Trabulsiella odontotermitis</name>
    <dbReference type="NCBI Taxonomy" id="379893"/>
    <lineage>
        <taxon>Bacteria</taxon>
        <taxon>Pseudomonadati</taxon>
        <taxon>Pseudomonadota</taxon>
        <taxon>Gammaproteobacteria</taxon>
        <taxon>Enterobacterales</taxon>
        <taxon>Enterobacteriaceae</taxon>
        <taxon>Trabulsiella</taxon>
    </lineage>
</organism>
<evidence type="ECO:0000313" key="10">
    <source>
        <dbReference type="Proteomes" id="UP000037393"/>
    </source>
</evidence>
<keyword evidence="2" id="KW-0813">Transport</keyword>
<dbReference type="CDD" id="cd03225">
    <property type="entry name" value="ABC_cobalt_CbiO_domain1"/>
    <property type="match status" value="1"/>
</dbReference>
<keyword evidence="7" id="KW-0472">Membrane</keyword>
<dbReference type="PROSITE" id="PS50893">
    <property type="entry name" value="ABC_TRANSPORTER_2"/>
    <property type="match status" value="1"/>
</dbReference>
<protein>
    <submittedName>
        <fullName evidence="9">ABC transporter ATP-binding protein</fullName>
    </submittedName>
</protein>
<reference evidence="9 10" key="1">
    <citation type="journal article" date="2015" name="Appl. Environ. Microbiol.">
        <title>The Enterobacterium Trabulsiella odontotermitis Presents Novel Adaptations Related to Its Association with Fungus-Growing Termites.</title>
        <authorList>
            <person name="Sapountzis P."/>
            <person name="Gruntjes T."/>
            <person name="Otani S."/>
            <person name="Estevez J."/>
            <person name="da Costa R.R."/>
            <person name="Plunkett G.3rd."/>
            <person name="Perna N.T."/>
            <person name="Poulsen M."/>
        </authorList>
    </citation>
    <scope>NUCLEOTIDE SEQUENCE [LARGE SCALE GENOMIC DNA]</scope>
    <source>
        <strain evidence="9 10">12</strain>
    </source>
</reference>
<dbReference type="AlphaFoldDB" id="A0A0L0GM37"/>
<dbReference type="InterPro" id="IPR050095">
    <property type="entry name" value="ECF_ABC_transporter_ATP-bd"/>
</dbReference>
<dbReference type="PATRIC" id="fig|379893.4.peg.1192"/>
<dbReference type="InterPro" id="IPR027417">
    <property type="entry name" value="P-loop_NTPase"/>
</dbReference>
<evidence type="ECO:0000256" key="2">
    <source>
        <dbReference type="ARBA" id="ARBA00022448"/>
    </source>
</evidence>
<keyword evidence="4" id="KW-0547">Nucleotide-binding</keyword>
<dbReference type="Proteomes" id="UP000037393">
    <property type="component" value="Unassembled WGS sequence"/>
</dbReference>
<evidence type="ECO:0000256" key="7">
    <source>
        <dbReference type="ARBA" id="ARBA00023136"/>
    </source>
</evidence>
<dbReference type="Gene3D" id="3.40.50.300">
    <property type="entry name" value="P-loop containing nucleotide triphosphate hydrolases"/>
    <property type="match status" value="1"/>
</dbReference>
<dbReference type="InterPro" id="IPR003439">
    <property type="entry name" value="ABC_transporter-like_ATP-bd"/>
</dbReference>
<dbReference type="InterPro" id="IPR003593">
    <property type="entry name" value="AAA+_ATPase"/>
</dbReference>
<dbReference type="RefSeq" id="WP_049857875.1">
    <property type="nucleotide sequence ID" value="NZ_JNGI01000157.1"/>
</dbReference>
<dbReference type="GO" id="GO:0016887">
    <property type="term" value="F:ATP hydrolysis activity"/>
    <property type="evidence" value="ECO:0007669"/>
    <property type="project" value="InterPro"/>
</dbReference>
<evidence type="ECO:0000256" key="4">
    <source>
        <dbReference type="ARBA" id="ARBA00022741"/>
    </source>
</evidence>
<dbReference type="PANTHER" id="PTHR43553:SF27">
    <property type="entry name" value="ENERGY-COUPLING FACTOR TRANSPORTER ATP-BINDING PROTEIN ECFA2"/>
    <property type="match status" value="1"/>
</dbReference>
<dbReference type="SMART" id="SM00382">
    <property type="entry name" value="AAA"/>
    <property type="match status" value="1"/>
</dbReference>
<gene>
    <name evidence="9" type="ORF">GM31_05840</name>
</gene>
<dbReference type="EMBL" id="JNGI01000157">
    <property type="protein sequence ID" value="KNC89954.1"/>
    <property type="molecule type" value="Genomic_DNA"/>
</dbReference>
<keyword evidence="3" id="KW-1003">Cell membrane</keyword>
<comment type="subcellular location">
    <subcellularLocation>
        <location evidence="1">Cell membrane</location>
        <topology evidence="1">Peripheral membrane protein</topology>
    </subcellularLocation>
</comment>
<keyword evidence="10" id="KW-1185">Reference proteome</keyword>
<name>A0A0L0GM37_9ENTR</name>
<evidence type="ECO:0000256" key="3">
    <source>
        <dbReference type="ARBA" id="ARBA00022475"/>
    </source>
</evidence>
<feature type="domain" description="ABC transporter" evidence="8">
    <location>
        <begin position="2"/>
        <end position="227"/>
    </location>
</feature>
<keyword evidence="5 9" id="KW-0067">ATP-binding</keyword>
<dbReference type="Pfam" id="PF00005">
    <property type="entry name" value="ABC_tran"/>
    <property type="match status" value="1"/>
</dbReference>
<evidence type="ECO:0000256" key="5">
    <source>
        <dbReference type="ARBA" id="ARBA00022840"/>
    </source>
</evidence>
<evidence type="ECO:0000256" key="1">
    <source>
        <dbReference type="ARBA" id="ARBA00004202"/>
    </source>
</evidence>
<accession>A0A0L0GM37</accession>
<dbReference type="GO" id="GO:0043190">
    <property type="term" value="C:ATP-binding cassette (ABC) transporter complex"/>
    <property type="evidence" value="ECO:0007669"/>
    <property type="project" value="TreeGrafter"/>
</dbReference>
<comment type="caution">
    <text evidence="9">The sequence shown here is derived from an EMBL/GenBank/DDBJ whole genome shotgun (WGS) entry which is preliminary data.</text>
</comment>
<evidence type="ECO:0000259" key="8">
    <source>
        <dbReference type="PROSITE" id="PS50893"/>
    </source>
</evidence>
<evidence type="ECO:0000256" key="6">
    <source>
        <dbReference type="ARBA" id="ARBA00022967"/>
    </source>
</evidence>
<dbReference type="GO" id="GO:0042626">
    <property type="term" value="F:ATPase-coupled transmembrane transporter activity"/>
    <property type="evidence" value="ECO:0007669"/>
    <property type="project" value="TreeGrafter"/>
</dbReference>
<dbReference type="SUPFAM" id="SSF52540">
    <property type="entry name" value="P-loop containing nucleoside triphosphate hydrolases"/>
    <property type="match status" value="1"/>
</dbReference>
<evidence type="ECO:0000313" key="9">
    <source>
        <dbReference type="EMBL" id="KNC89954.1"/>
    </source>
</evidence>
<dbReference type="GO" id="GO:0005524">
    <property type="term" value="F:ATP binding"/>
    <property type="evidence" value="ECO:0007669"/>
    <property type="project" value="UniProtKB-KW"/>
</dbReference>
<dbReference type="OrthoDB" id="5292475at2"/>
<dbReference type="InterPro" id="IPR015856">
    <property type="entry name" value="ABC_transpr_CbiO/EcfA_su"/>
</dbReference>
<sequence length="227" mass="25296">MITLNQVSFRWPAATQLCLSSLSLSVDAQEWIALVGDNGAGKSTLLRLLAGLLSPTSGTITLNDVPLSRYTALARARHTGILFQEAENQILHNQVFEEVAFGLRLQKYPKKHIHERTMAALALCGLEEVAHAHPLDLHVGQRRMVAVASLEVMAPPLLLLDEPSRDFDAHWLGMFERWLAVCKQRGTTVITISHDYAFARRHFPRAIRLESGRITDDGDSQTLLREG</sequence>
<proteinExistence type="predicted"/>